<dbReference type="EMBL" id="CP002542">
    <property type="protein sequence ID" value="AEA42799.1"/>
    <property type="molecule type" value="Genomic_DNA"/>
</dbReference>
<dbReference type="InterPro" id="IPR045385">
    <property type="entry name" value="DUF6526"/>
</dbReference>
<evidence type="ECO:0000313" key="3">
    <source>
        <dbReference type="Proteomes" id="UP000007463"/>
    </source>
</evidence>
<dbReference type="OrthoDB" id="765463at2"/>
<feature type="transmembrane region" description="Helical" evidence="1">
    <location>
        <begin position="45"/>
        <end position="65"/>
    </location>
</feature>
<dbReference type="Proteomes" id="UP000007463">
    <property type="component" value="Chromosome"/>
</dbReference>
<name>F2IIU2_FLUTR</name>
<accession>F2IIU2</accession>
<dbReference type="KEGG" id="fte:Fluta_0796"/>
<keyword evidence="3" id="KW-1185">Reference proteome</keyword>
<gene>
    <name evidence="2" type="ordered locus">Fluta_0796</name>
</gene>
<evidence type="ECO:0000256" key="1">
    <source>
        <dbReference type="SAM" id="Phobius"/>
    </source>
</evidence>
<dbReference type="AlphaFoldDB" id="F2IIU2"/>
<dbReference type="RefSeq" id="WP_013685571.1">
    <property type="nucleotide sequence ID" value="NC_015321.1"/>
</dbReference>
<feature type="transmembrane region" description="Helical" evidence="1">
    <location>
        <begin position="20"/>
        <end position="39"/>
    </location>
</feature>
<dbReference type="eggNOG" id="ENOG5032T87">
    <property type="taxonomic scope" value="Bacteria"/>
</dbReference>
<evidence type="ECO:0000313" key="2">
    <source>
        <dbReference type="EMBL" id="AEA42799.1"/>
    </source>
</evidence>
<organism evidence="2 3">
    <name type="scientific">Fluviicola taffensis (strain DSM 16823 / NCIMB 13979 / RW262)</name>
    <dbReference type="NCBI Taxonomy" id="755732"/>
    <lineage>
        <taxon>Bacteria</taxon>
        <taxon>Pseudomonadati</taxon>
        <taxon>Bacteroidota</taxon>
        <taxon>Flavobacteriia</taxon>
        <taxon>Flavobacteriales</taxon>
        <taxon>Crocinitomicaceae</taxon>
        <taxon>Fluviicola</taxon>
    </lineage>
</organism>
<keyword evidence="1" id="KW-0472">Membrane</keyword>
<reference evidence="2 3" key="1">
    <citation type="journal article" date="2011" name="Stand. Genomic Sci.">
        <title>Complete genome sequence of the gliding freshwater bacterium Fluviicola taffensis type strain (RW262).</title>
        <authorList>
            <person name="Woyke T."/>
            <person name="Chertkov O."/>
            <person name="Lapidus A."/>
            <person name="Nolan M."/>
            <person name="Lucas S."/>
            <person name="Del Rio T.G."/>
            <person name="Tice H."/>
            <person name="Cheng J.F."/>
            <person name="Tapia R."/>
            <person name="Han C."/>
            <person name="Goodwin L."/>
            <person name="Pitluck S."/>
            <person name="Liolios K."/>
            <person name="Pagani I."/>
            <person name="Ivanova N."/>
            <person name="Huntemann M."/>
            <person name="Mavromatis K."/>
            <person name="Mikhailova N."/>
            <person name="Pati A."/>
            <person name="Chen A."/>
            <person name="Palaniappan K."/>
            <person name="Land M."/>
            <person name="Hauser L."/>
            <person name="Brambilla E.M."/>
            <person name="Rohde M."/>
            <person name="Mwirichia R."/>
            <person name="Sikorski J."/>
            <person name="Tindall B.J."/>
            <person name="Goker M."/>
            <person name="Bristow J."/>
            <person name="Eisen J.A."/>
            <person name="Markowitz V."/>
            <person name="Hugenholtz P."/>
            <person name="Klenk H.P."/>
            <person name="Kyrpides N.C."/>
        </authorList>
    </citation>
    <scope>NUCLEOTIDE SEQUENCE [LARGE SCALE GENOMIC DNA]</scope>
    <source>
        <strain evidence="3">DSM 16823 / RW262 / RW262</strain>
    </source>
</reference>
<reference evidence="3" key="2">
    <citation type="submission" date="2011-02" db="EMBL/GenBank/DDBJ databases">
        <title>The complete genome of Fluviicola taffensis DSM 16823.</title>
        <authorList>
            <consortium name="US DOE Joint Genome Institute (JGI-PGF)"/>
            <person name="Lucas S."/>
            <person name="Copeland A."/>
            <person name="Lapidus A."/>
            <person name="Bruce D."/>
            <person name="Goodwin L."/>
            <person name="Pitluck S."/>
            <person name="Kyrpides N."/>
            <person name="Mavromatis K."/>
            <person name="Ivanova N."/>
            <person name="Mikhailova N."/>
            <person name="Pagani I."/>
            <person name="Chertkov O."/>
            <person name="Detter J.C."/>
            <person name="Han C."/>
            <person name="Tapia R."/>
            <person name="Land M."/>
            <person name="Hauser L."/>
            <person name="Markowitz V."/>
            <person name="Cheng J.-F."/>
            <person name="Hugenholtz P."/>
            <person name="Woyke T."/>
            <person name="Wu D."/>
            <person name="Tindall B."/>
            <person name="Pomrenke H.G."/>
            <person name="Brambilla E."/>
            <person name="Klenk H.-P."/>
            <person name="Eisen J.A."/>
        </authorList>
    </citation>
    <scope>NUCLEOTIDE SEQUENCE [LARGE SCALE GENOMIC DNA]</scope>
    <source>
        <strain evidence="3">DSM 16823 / RW262 / RW262</strain>
    </source>
</reference>
<keyword evidence="1" id="KW-1133">Transmembrane helix</keyword>
<dbReference type="Pfam" id="PF20136">
    <property type="entry name" value="DUF6526"/>
    <property type="match status" value="1"/>
</dbReference>
<protein>
    <submittedName>
        <fullName evidence="2">Uncharacterized protein</fullName>
    </submittedName>
</protein>
<dbReference type="HOGENOM" id="CLU_149246_0_0_10"/>
<sequence>MAVQNKSNHRRLSPMYHGVLLLMVLSAIVISLYSFIKAISNSEELLLPLLLVIHSFVFLILMLLSRTFALKAQDRAIRAEESLRHFILTGKPINPKLRLGQIIALRFASDEELIELTEKTITENLNQNQIKGLINNWKADTHRV</sequence>
<keyword evidence="1" id="KW-0812">Transmembrane</keyword>
<proteinExistence type="predicted"/>